<proteinExistence type="predicted"/>
<evidence type="ECO:0000313" key="1">
    <source>
        <dbReference type="EMBL" id="QJA95884.1"/>
    </source>
</evidence>
<dbReference type="AlphaFoldDB" id="A0A6M3LQZ5"/>
<organism evidence="1">
    <name type="scientific">viral metagenome</name>
    <dbReference type="NCBI Taxonomy" id="1070528"/>
    <lineage>
        <taxon>unclassified sequences</taxon>
        <taxon>metagenomes</taxon>
        <taxon>organismal metagenomes</taxon>
    </lineage>
</organism>
<name>A0A6M3LQZ5_9ZZZZ</name>
<accession>A0A6M3LQZ5</accession>
<dbReference type="EMBL" id="MT143352">
    <property type="protein sequence ID" value="QJA95884.1"/>
    <property type="molecule type" value="Genomic_DNA"/>
</dbReference>
<sequence length="63" mass="7083">MPRRPSCKSYGECLDIAAFSNRDLECEGCENYKHGRIETTPEEMEIEASRCKTLILAAIGDMV</sequence>
<protein>
    <submittedName>
        <fullName evidence="1">Uncharacterized protein</fullName>
    </submittedName>
</protein>
<reference evidence="1" key="1">
    <citation type="submission" date="2020-03" db="EMBL/GenBank/DDBJ databases">
        <title>The deep terrestrial virosphere.</title>
        <authorList>
            <person name="Holmfeldt K."/>
            <person name="Nilsson E."/>
            <person name="Simone D."/>
            <person name="Lopez-Fernandez M."/>
            <person name="Wu X."/>
            <person name="de Brujin I."/>
            <person name="Lundin D."/>
            <person name="Andersson A."/>
            <person name="Bertilsson S."/>
            <person name="Dopson M."/>
        </authorList>
    </citation>
    <scope>NUCLEOTIDE SEQUENCE</scope>
    <source>
        <strain evidence="1">MM415B05099</strain>
    </source>
</reference>
<gene>
    <name evidence="1" type="ORF">MM415B05099_0006</name>
</gene>